<dbReference type="OrthoDB" id="482420at2"/>
<name>A0A3S0JW32_9BURK</name>
<dbReference type="PROSITE" id="PS51257">
    <property type="entry name" value="PROKAR_LIPOPROTEIN"/>
    <property type="match status" value="1"/>
</dbReference>
<sequence>MDWSRGWVPGAVALLLAGCGGGGDNNGGVFFPIVPAPAPAPAPPPPPAPSPAPAPAPAVQLGGAVDRPGAFTEADLAARTPITQTVNFSSGSGPQTHTYTGAGLWPLLSDAGIQLDGAIKNDVLSRYLLATGADGYKVVFALGELSPDFGNKPSVVAYAETTSGTSAPLGAADGPFRVTAPGDVKGGRYVSNLVRLDVMAAPATAAGAGGGTSTSFAVSGKVGTSMSFDATALKGLTPAPDLTIGANVYHGVSLWTLLSGLGLPTTPKNATLGMYAVVTGSDGYRATLSLGEIDPNFGGKAAMVAYQMNGADLTTTGFARLVVPGEVKQGRSVSNLIAIEVFSALAP</sequence>
<evidence type="ECO:0000313" key="3">
    <source>
        <dbReference type="EMBL" id="RTQ34535.1"/>
    </source>
</evidence>
<dbReference type="InterPro" id="IPR000572">
    <property type="entry name" value="OxRdtase_Mopterin-bd_dom"/>
</dbReference>
<dbReference type="SUPFAM" id="SSF56524">
    <property type="entry name" value="Oxidoreductase molybdopterin-binding domain"/>
    <property type="match status" value="2"/>
</dbReference>
<gene>
    <name evidence="3" type="ORF">EJP69_08895</name>
</gene>
<proteinExistence type="predicted"/>
<evidence type="ECO:0000313" key="4">
    <source>
        <dbReference type="Proteomes" id="UP000267418"/>
    </source>
</evidence>
<dbReference type="AlphaFoldDB" id="A0A3S0JW32"/>
<dbReference type="Proteomes" id="UP000267418">
    <property type="component" value="Unassembled WGS sequence"/>
</dbReference>
<accession>A0A3S0JW32</accession>
<feature type="domain" description="Oxidoreductase molybdopterin-binding" evidence="2">
    <location>
        <begin position="243"/>
        <end position="340"/>
    </location>
</feature>
<dbReference type="EMBL" id="RXOE01000002">
    <property type="protein sequence ID" value="RTQ34535.1"/>
    <property type="molecule type" value="Genomic_DNA"/>
</dbReference>
<protein>
    <submittedName>
        <fullName evidence="3">Molybdopterin-binding oxidoreductase</fullName>
    </submittedName>
</protein>
<dbReference type="Pfam" id="PF00174">
    <property type="entry name" value="Oxidored_molyb"/>
    <property type="match status" value="1"/>
</dbReference>
<evidence type="ECO:0000256" key="1">
    <source>
        <dbReference type="SAM" id="MobiDB-lite"/>
    </source>
</evidence>
<dbReference type="InterPro" id="IPR036374">
    <property type="entry name" value="OxRdtase_Mopterin-bd_sf"/>
</dbReference>
<evidence type="ECO:0000259" key="2">
    <source>
        <dbReference type="Pfam" id="PF00174"/>
    </source>
</evidence>
<organism evidence="3 4">
    <name type="scientific">Variovorax gossypii</name>
    <dbReference type="NCBI Taxonomy" id="1679495"/>
    <lineage>
        <taxon>Bacteria</taxon>
        <taxon>Pseudomonadati</taxon>
        <taxon>Pseudomonadota</taxon>
        <taxon>Betaproteobacteria</taxon>
        <taxon>Burkholderiales</taxon>
        <taxon>Comamonadaceae</taxon>
        <taxon>Variovorax</taxon>
    </lineage>
</organism>
<dbReference type="RefSeq" id="WP_126469512.1">
    <property type="nucleotide sequence ID" value="NZ_RXOE01000002.1"/>
</dbReference>
<dbReference type="Gene3D" id="3.90.420.10">
    <property type="entry name" value="Oxidoreductase, molybdopterin-binding domain"/>
    <property type="match status" value="2"/>
</dbReference>
<feature type="region of interest" description="Disordered" evidence="1">
    <location>
        <begin position="40"/>
        <end position="64"/>
    </location>
</feature>
<reference evidence="3 4" key="1">
    <citation type="submission" date="2018-12" db="EMBL/GenBank/DDBJ databases">
        <title>The genome of Variovorax gossypii DSM 100435.</title>
        <authorList>
            <person name="Gao J."/>
            <person name="Sun J."/>
        </authorList>
    </citation>
    <scope>NUCLEOTIDE SEQUENCE [LARGE SCALE GENOMIC DNA]</scope>
    <source>
        <strain evidence="3 4">DSM 100435</strain>
    </source>
</reference>
<keyword evidence="4" id="KW-1185">Reference proteome</keyword>
<comment type="caution">
    <text evidence="3">The sequence shown here is derived from an EMBL/GenBank/DDBJ whole genome shotgun (WGS) entry which is preliminary data.</text>
</comment>
<feature type="compositionally biased region" description="Pro residues" evidence="1">
    <location>
        <begin position="40"/>
        <end position="56"/>
    </location>
</feature>